<organism evidence="1 2">
    <name type="scientific">Mycena albidolilacea</name>
    <dbReference type="NCBI Taxonomy" id="1033008"/>
    <lineage>
        <taxon>Eukaryota</taxon>
        <taxon>Fungi</taxon>
        <taxon>Dikarya</taxon>
        <taxon>Basidiomycota</taxon>
        <taxon>Agaricomycotina</taxon>
        <taxon>Agaricomycetes</taxon>
        <taxon>Agaricomycetidae</taxon>
        <taxon>Agaricales</taxon>
        <taxon>Marasmiineae</taxon>
        <taxon>Mycenaceae</taxon>
        <taxon>Mycena</taxon>
    </lineage>
</organism>
<evidence type="ECO:0000313" key="2">
    <source>
        <dbReference type="Proteomes" id="UP001218218"/>
    </source>
</evidence>
<reference evidence="1" key="1">
    <citation type="submission" date="2023-03" db="EMBL/GenBank/DDBJ databases">
        <title>Massive genome expansion in bonnet fungi (Mycena s.s.) driven by repeated elements and novel gene families across ecological guilds.</title>
        <authorList>
            <consortium name="Lawrence Berkeley National Laboratory"/>
            <person name="Harder C.B."/>
            <person name="Miyauchi S."/>
            <person name="Viragh M."/>
            <person name="Kuo A."/>
            <person name="Thoen E."/>
            <person name="Andreopoulos B."/>
            <person name="Lu D."/>
            <person name="Skrede I."/>
            <person name="Drula E."/>
            <person name="Henrissat B."/>
            <person name="Morin E."/>
            <person name="Kohler A."/>
            <person name="Barry K."/>
            <person name="LaButti K."/>
            <person name="Morin E."/>
            <person name="Salamov A."/>
            <person name="Lipzen A."/>
            <person name="Mereny Z."/>
            <person name="Hegedus B."/>
            <person name="Baldrian P."/>
            <person name="Stursova M."/>
            <person name="Weitz H."/>
            <person name="Taylor A."/>
            <person name="Grigoriev I.V."/>
            <person name="Nagy L.G."/>
            <person name="Martin F."/>
            <person name="Kauserud H."/>
        </authorList>
    </citation>
    <scope>NUCLEOTIDE SEQUENCE</scope>
    <source>
        <strain evidence="1">CBHHK002</strain>
    </source>
</reference>
<accession>A0AAD7EN54</accession>
<dbReference type="Proteomes" id="UP001218218">
    <property type="component" value="Unassembled WGS sequence"/>
</dbReference>
<dbReference type="EMBL" id="JARIHO010000030">
    <property type="protein sequence ID" value="KAJ7336930.1"/>
    <property type="molecule type" value="Genomic_DNA"/>
</dbReference>
<dbReference type="SUPFAM" id="SSF54427">
    <property type="entry name" value="NTF2-like"/>
    <property type="match status" value="1"/>
</dbReference>
<evidence type="ECO:0000313" key="1">
    <source>
        <dbReference type="EMBL" id="KAJ7336930.1"/>
    </source>
</evidence>
<dbReference type="AlphaFoldDB" id="A0AAD7EN54"/>
<protein>
    <submittedName>
        <fullName evidence="1">Uncharacterized protein</fullName>
    </submittedName>
</protein>
<keyword evidence="2" id="KW-1185">Reference proteome</keyword>
<name>A0AAD7EN54_9AGAR</name>
<proteinExistence type="predicted"/>
<comment type="caution">
    <text evidence="1">The sequence shown here is derived from an EMBL/GenBank/DDBJ whole genome shotgun (WGS) entry which is preliminary data.</text>
</comment>
<gene>
    <name evidence="1" type="ORF">DFH08DRAFT_706102</name>
</gene>
<sequence length="101" mass="11125">MLALVLSSGGATLVRNDGPIFTTLQGVVDRIPFDHPQEMSEIISAQPTVLVDREIAMAWTPYEFYFDGVVHHVGTDIWSLLKQDGKWVISGLADNSRAPDV</sequence>
<dbReference type="InterPro" id="IPR032710">
    <property type="entry name" value="NTF2-like_dom_sf"/>
</dbReference>
<dbReference type="Gene3D" id="3.10.450.50">
    <property type="match status" value="1"/>
</dbReference>